<accession>A0A2P2J6I1</accession>
<dbReference type="InterPro" id="IPR036457">
    <property type="entry name" value="PPM-type-like_dom_sf"/>
</dbReference>
<feature type="region of interest" description="Disordered" evidence="13">
    <location>
        <begin position="1"/>
        <end position="27"/>
    </location>
</feature>
<dbReference type="PROSITE" id="PS01032">
    <property type="entry name" value="PPM_1"/>
    <property type="match status" value="1"/>
</dbReference>
<dbReference type="PANTHER" id="PTHR13832:SF790">
    <property type="entry name" value="PROTEIN PHOSPHATASE 2C 22-RELATED"/>
    <property type="match status" value="1"/>
</dbReference>
<sequence>MEGSKGFGENGSSSDGRPPNPVGAARRQCFSVDGGPCNKTLARHQSLVKTKTSDISSHHELGVEYHDSGFMPIIRSGAWADIGFRSCMEDVYLRIDNFMSNYGLKNVVDQPNAFYGVFDGHGGKHAADFACYHLPKFIVEEEGFPREIERIVASAFLQTDTAFEEACSLDSALASGTTALTALVVGRSLVVANAGDCRAVLCRHGKAVEMSRDHKPICSKERRRIEASGGYVYDGYLNGQLNVARALGDWHMEGMKARDGGPLSAEPELMTVELTVEDEFLIIGCDGLWDVFRSQNAVDFARRRLQEHNDPVTCSKDLVDEALKRKSGDNLAVVVVCFQSEPPPILVAPRSRVQRSFSAEGLRELQSFLDSLAD</sequence>
<dbReference type="AlphaFoldDB" id="A0A2P2J6I1"/>
<evidence type="ECO:0000256" key="7">
    <source>
        <dbReference type="ARBA" id="ARBA00022842"/>
    </source>
</evidence>
<dbReference type="GO" id="GO:0005634">
    <property type="term" value="C:nucleus"/>
    <property type="evidence" value="ECO:0007669"/>
    <property type="project" value="UniProtKB-ARBA"/>
</dbReference>
<keyword evidence="8 12" id="KW-0904">Protein phosphatase</keyword>
<evidence type="ECO:0000256" key="2">
    <source>
        <dbReference type="ARBA" id="ARBA00001946"/>
    </source>
</evidence>
<evidence type="ECO:0000256" key="6">
    <source>
        <dbReference type="ARBA" id="ARBA00022801"/>
    </source>
</evidence>
<evidence type="ECO:0000256" key="8">
    <source>
        <dbReference type="ARBA" id="ARBA00022912"/>
    </source>
</evidence>
<keyword evidence="7" id="KW-0460">Magnesium</keyword>
<keyword evidence="6 12" id="KW-0378">Hydrolase</keyword>
<dbReference type="InterPro" id="IPR015655">
    <property type="entry name" value="PP2C"/>
</dbReference>
<feature type="domain" description="PPM-type phosphatase" evidence="14">
    <location>
        <begin position="75"/>
        <end position="338"/>
    </location>
</feature>
<evidence type="ECO:0000256" key="10">
    <source>
        <dbReference type="ARBA" id="ARBA00047761"/>
    </source>
</evidence>
<keyword evidence="9" id="KW-0464">Manganese</keyword>
<proteinExistence type="inferred from homology"/>
<evidence type="ECO:0000256" key="1">
    <source>
        <dbReference type="ARBA" id="ARBA00001936"/>
    </source>
</evidence>
<dbReference type="EMBL" id="GGEC01008592">
    <property type="protein sequence ID" value="MBW89075.1"/>
    <property type="molecule type" value="Transcribed_RNA"/>
</dbReference>
<dbReference type="GO" id="GO:0005737">
    <property type="term" value="C:cytoplasm"/>
    <property type="evidence" value="ECO:0007669"/>
    <property type="project" value="UniProtKB-ARBA"/>
</dbReference>
<dbReference type="SUPFAM" id="SSF81606">
    <property type="entry name" value="PP2C-like"/>
    <property type="match status" value="1"/>
</dbReference>
<comment type="catalytic activity">
    <reaction evidence="10">
        <text>O-phospho-L-seryl-[protein] + H2O = L-seryl-[protein] + phosphate</text>
        <dbReference type="Rhea" id="RHEA:20629"/>
        <dbReference type="Rhea" id="RHEA-COMP:9863"/>
        <dbReference type="Rhea" id="RHEA-COMP:11604"/>
        <dbReference type="ChEBI" id="CHEBI:15377"/>
        <dbReference type="ChEBI" id="CHEBI:29999"/>
        <dbReference type="ChEBI" id="CHEBI:43474"/>
        <dbReference type="ChEBI" id="CHEBI:83421"/>
        <dbReference type="EC" id="3.1.3.16"/>
    </reaction>
</comment>
<evidence type="ECO:0000259" key="14">
    <source>
        <dbReference type="PROSITE" id="PS51746"/>
    </source>
</evidence>
<dbReference type="FunFam" id="3.60.40.10:FF:000004">
    <property type="entry name" value="Probable protein phosphatase 2C 22"/>
    <property type="match status" value="1"/>
</dbReference>
<dbReference type="EC" id="3.1.3.16" evidence="4"/>
<dbReference type="Gene3D" id="3.60.40.10">
    <property type="entry name" value="PPM-type phosphatase domain"/>
    <property type="match status" value="1"/>
</dbReference>
<evidence type="ECO:0000256" key="11">
    <source>
        <dbReference type="ARBA" id="ARBA00048336"/>
    </source>
</evidence>
<evidence type="ECO:0000256" key="4">
    <source>
        <dbReference type="ARBA" id="ARBA00013081"/>
    </source>
</evidence>
<dbReference type="GO" id="GO:0004722">
    <property type="term" value="F:protein serine/threonine phosphatase activity"/>
    <property type="evidence" value="ECO:0007669"/>
    <property type="project" value="UniProtKB-EC"/>
</dbReference>
<evidence type="ECO:0000256" key="9">
    <source>
        <dbReference type="ARBA" id="ARBA00023211"/>
    </source>
</evidence>
<keyword evidence="5" id="KW-0479">Metal-binding</keyword>
<name>A0A2P2J6I1_RHIMU</name>
<comment type="catalytic activity">
    <reaction evidence="11">
        <text>O-phospho-L-threonyl-[protein] + H2O = L-threonyl-[protein] + phosphate</text>
        <dbReference type="Rhea" id="RHEA:47004"/>
        <dbReference type="Rhea" id="RHEA-COMP:11060"/>
        <dbReference type="Rhea" id="RHEA-COMP:11605"/>
        <dbReference type="ChEBI" id="CHEBI:15377"/>
        <dbReference type="ChEBI" id="CHEBI:30013"/>
        <dbReference type="ChEBI" id="CHEBI:43474"/>
        <dbReference type="ChEBI" id="CHEBI:61977"/>
        <dbReference type="EC" id="3.1.3.16"/>
    </reaction>
</comment>
<evidence type="ECO:0000256" key="12">
    <source>
        <dbReference type="RuleBase" id="RU003465"/>
    </source>
</evidence>
<dbReference type="CDD" id="cd00143">
    <property type="entry name" value="PP2Cc"/>
    <property type="match status" value="1"/>
</dbReference>
<evidence type="ECO:0000256" key="5">
    <source>
        <dbReference type="ARBA" id="ARBA00022723"/>
    </source>
</evidence>
<dbReference type="Pfam" id="PF00481">
    <property type="entry name" value="PP2C"/>
    <property type="match status" value="1"/>
</dbReference>
<comment type="cofactor">
    <cofactor evidence="2">
        <name>Mg(2+)</name>
        <dbReference type="ChEBI" id="CHEBI:18420"/>
    </cofactor>
</comment>
<dbReference type="GO" id="GO:0046872">
    <property type="term" value="F:metal ion binding"/>
    <property type="evidence" value="ECO:0007669"/>
    <property type="project" value="UniProtKB-KW"/>
</dbReference>
<protein>
    <recommendedName>
        <fullName evidence="4">protein-serine/threonine phosphatase</fullName>
        <ecNumber evidence="4">3.1.3.16</ecNumber>
    </recommendedName>
</protein>
<evidence type="ECO:0000256" key="3">
    <source>
        <dbReference type="ARBA" id="ARBA00006702"/>
    </source>
</evidence>
<dbReference type="InterPro" id="IPR000222">
    <property type="entry name" value="PP2C_BS"/>
</dbReference>
<dbReference type="PANTHER" id="PTHR13832">
    <property type="entry name" value="PROTEIN PHOSPHATASE 2C"/>
    <property type="match status" value="1"/>
</dbReference>
<comment type="cofactor">
    <cofactor evidence="1">
        <name>Mn(2+)</name>
        <dbReference type="ChEBI" id="CHEBI:29035"/>
    </cofactor>
</comment>
<evidence type="ECO:0000313" key="15">
    <source>
        <dbReference type="EMBL" id="MBW89075.1"/>
    </source>
</evidence>
<reference evidence="15" key="1">
    <citation type="submission" date="2018-02" db="EMBL/GenBank/DDBJ databases">
        <title>Rhizophora mucronata_Transcriptome.</title>
        <authorList>
            <person name="Meera S.P."/>
            <person name="Sreeshan A."/>
            <person name="Augustine A."/>
        </authorList>
    </citation>
    <scope>NUCLEOTIDE SEQUENCE</scope>
    <source>
        <tissue evidence="15">Leaf</tissue>
    </source>
</reference>
<dbReference type="PROSITE" id="PS51746">
    <property type="entry name" value="PPM_2"/>
    <property type="match status" value="1"/>
</dbReference>
<comment type="similarity">
    <text evidence="3 12">Belongs to the PP2C family.</text>
</comment>
<evidence type="ECO:0000256" key="13">
    <source>
        <dbReference type="SAM" id="MobiDB-lite"/>
    </source>
</evidence>
<organism evidence="15">
    <name type="scientific">Rhizophora mucronata</name>
    <name type="common">Asiatic mangrove</name>
    <dbReference type="NCBI Taxonomy" id="61149"/>
    <lineage>
        <taxon>Eukaryota</taxon>
        <taxon>Viridiplantae</taxon>
        <taxon>Streptophyta</taxon>
        <taxon>Embryophyta</taxon>
        <taxon>Tracheophyta</taxon>
        <taxon>Spermatophyta</taxon>
        <taxon>Magnoliopsida</taxon>
        <taxon>eudicotyledons</taxon>
        <taxon>Gunneridae</taxon>
        <taxon>Pentapetalae</taxon>
        <taxon>rosids</taxon>
        <taxon>fabids</taxon>
        <taxon>Malpighiales</taxon>
        <taxon>Rhizophoraceae</taxon>
        <taxon>Rhizophora</taxon>
    </lineage>
</organism>
<dbReference type="InterPro" id="IPR001932">
    <property type="entry name" value="PPM-type_phosphatase-like_dom"/>
</dbReference>
<dbReference type="SMART" id="SM00332">
    <property type="entry name" value="PP2Cc"/>
    <property type="match status" value="1"/>
</dbReference>